<sequence length="171" mass="17999">MLVSLLGALTASPTLAVGENNVRLYGSLVAEPCVIAPGKEEIVLDFGTVIDKYLYLNTRTIAQPFSIHLAECDLSLGKTMKITFIGPENPALKGLLAIDGSSSASGIAIGLETTEGKSLALNKGSYVQGLQTGDTIVALKAYVQAEPDAITKRSIKRGTFSATATFSLEYE</sequence>
<dbReference type="PANTHER" id="PTHR33420:SF26">
    <property type="entry name" value="FIMBRIAL SUBUNIT"/>
    <property type="match status" value="1"/>
</dbReference>
<gene>
    <name evidence="2" type="ORF">KAJ71_11640</name>
</gene>
<dbReference type="InterPro" id="IPR036937">
    <property type="entry name" value="Adhesion_dom_fimbrial_sf"/>
</dbReference>
<evidence type="ECO:0000313" key="2">
    <source>
        <dbReference type="EMBL" id="MCL1029666.1"/>
    </source>
</evidence>
<proteinExistence type="predicted"/>
<accession>A0ABT0KCB8</accession>
<dbReference type="Proteomes" id="UP001165275">
    <property type="component" value="Unassembled WGS sequence"/>
</dbReference>
<dbReference type="RefSeq" id="WP_248946009.1">
    <property type="nucleotide sequence ID" value="NZ_CBCSGY010000003.1"/>
</dbReference>
<dbReference type="SUPFAM" id="SSF49401">
    <property type="entry name" value="Bacterial adhesins"/>
    <property type="match status" value="1"/>
</dbReference>
<evidence type="ECO:0000313" key="3">
    <source>
        <dbReference type="Proteomes" id="UP001165275"/>
    </source>
</evidence>
<organism evidence="2 3">
    <name type="scientific">Serratia silvae</name>
    <dbReference type="NCBI Taxonomy" id="2824122"/>
    <lineage>
        <taxon>Bacteria</taxon>
        <taxon>Pseudomonadati</taxon>
        <taxon>Pseudomonadota</taxon>
        <taxon>Gammaproteobacteria</taxon>
        <taxon>Enterobacterales</taxon>
        <taxon>Yersiniaceae</taxon>
        <taxon>Serratia</taxon>
    </lineage>
</organism>
<keyword evidence="3" id="KW-1185">Reference proteome</keyword>
<dbReference type="Gene3D" id="2.60.40.1090">
    <property type="entry name" value="Fimbrial-type adhesion domain"/>
    <property type="match status" value="1"/>
</dbReference>
<name>A0ABT0KCB8_9GAMM</name>
<dbReference type="EMBL" id="JAGQDC010000008">
    <property type="protein sequence ID" value="MCL1029666.1"/>
    <property type="molecule type" value="Genomic_DNA"/>
</dbReference>
<dbReference type="PANTHER" id="PTHR33420">
    <property type="entry name" value="FIMBRIAL SUBUNIT ELFA-RELATED"/>
    <property type="match status" value="1"/>
</dbReference>
<reference evidence="2" key="1">
    <citation type="submission" date="2021-04" db="EMBL/GenBank/DDBJ databases">
        <title>Genome sequence of Serratia sp. arafor3.</title>
        <authorList>
            <person name="Besaury L."/>
        </authorList>
    </citation>
    <scope>NUCLEOTIDE SEQUENCE</scope>
    <source>
        <strain evidence="2">Arafor3</strain>
    </source>
</reference>
<dbReference type="InterPro" id="IPR008966">
    <property type="entry name" value="Adhesion_dom_sf"/>
</dbReference>
<protein>
    <submittedName>
        <fullName evidence="2">Type 1 fimbrial protein</fullName>
    </submittedName>
</protein>
<dbReference type="InterPro" id="IPR050263">
    <property type="entry name" value="Bact_Fimbrial_Adh_Pro"/>
</dbReference>
<feature type="domain" description="Fimbrial-type adhesion" evidence="1">
    <location>
        <begin position="24"/>
        <end position="170"/>
    </location>
</feature>
<evidence type="ECO:0000259" key="1">
    <source>
        <dbReference type="Pfam" id="PF00419"/>
    </source>
</evidence>
<comment type="caution">
    <text evidence="2">The sequence shown here is derived from an EMBL/GenBank/DDBJ whole genome shotgun (WGS) entry which is preliminary data.</text>
</comment>
<dbReference type="Pfam" id="PF00419">
    <property type="entry name" value="Fimbrial"/>
    <property type="match status" value="1"/>
</dbReference>
<dbReference type="InterPro" id="IPR000259">
    <property type="entry name" value="Adhesion_dom_fimbrial"/>
</dbReference>